<proteinExistence type="predicted"/>
<comment type="caution">
    <text evidence="2">The sequence shown here is derived from an EMBL/GenBank/DDBJ whole genome shotgun (WGS) entry which is preliminary data.</text>
</comment>
<sequence length="515" mass="57666">MTKSSKKSGMTPTVKDQLRSRLDDEDRADDATPLHFMIEFWSRLRAEAANSHSVGLDALDRLVLRLLADDTSQAPLESAVVIPPSPESMSAGQVREHSVFQAPVTQSRSGDRCLEDGVKRSSSRTPLKPPPAKKKRTSKKAKSKPHFSFDLPTGVDATIERNLERLVRISEGQGKTLPRMAFPWKGYRVWYDPKYHLEHDWKHWRFWMCFRLRFLPLALYPPSEYAAAHRKLKASAFRARLQLLSAFFEEMGYCGMLTAFEDAVHDNLMLLGGRAAKNASGADDDSNSPDQEDLGVLLKRYRRRYDQAIANALDPFEVGSSDYHSIPELLKTGQAIDPTRLKNLRLSDKALARIALDVSGSNPPKESWVGNRNRGPWKEHLSDRSLRVTQVEVARLLTAGKPVIVHNDRPFQPSEQGEDDSDFKENGDVLGLSSDEEDQEQEEGHPGNDQDDEEDKKNAQEDTNEDADNQDDVEDDEEAAEKIISNDYGAASDAGDKPSKIAKPSSTSLDSQTPK</sequence>
<accession>A0A8S9UQU4</accession>
<dbReference type="Proteomes" id="UP000704712">
    <property type="component" value="Unassembled WGS sequence"/>
</dbReference>
<feature type="region of interest" description="Disordered" evidence="1">
    <location>
        <begin position="1"/>
        <end position="28"/>
    </location>
</feature>
<feature type="region of interest" description="Disordered" evidence="1">
    <location>
        <begin position="405"/>
        <end position="515"/>
    </location>
</feature>
<evidence type="ECO:0000313" key="3">
    <source>
        <dbReference type="Proteomes" id="UP000704712"/>
    </source>
</evidence>
<feature type="region of interest" description="Disordered" evidence="1">
    <location>
        <begin position="101"/>
        <end position="145"/>
    </location>
</feature>
<feature type="compositionally biased region" description="Basic residues" evidence="1">
    <location>
        <begin position="131"/>
        <end position="145"/>
    </location>
</feature>
<feature type="compositionally biased region" description="Basic and acidic residues" evidence="1">
    <location>
        <begin position="109"/>
        <end position="119"/>
    </location>
</feature>
<feature type="compositionally biased region" description="Acidic residues" evidence="1">
    <location>
        <begin position="462"/>
        <end position="479"/>
    </location>
</feature>
<feature type="compositionally biased region" description="Polar residues" evidence="1">
    <location>
        <begin position="504"/>
        <end position="515"/>
    </location>
</feature>
<evidence type="ECO:0000313" key="2">
    <source>
        <dbReference type="EMBL" id="KAF4142843.1"/>
    </source>
</evidence>
<name>A0A8S9UQU4_PHYIN</name>
<feature type="region of interest" description="Disordered" evidence="1">
    <location>
        <begin position="359"/>
        <end position="378"/>
    </location>
</feature>
<feature type="compositionally biased region" description="Basic and acidic residues" evidence="1">
    <location>
        <begin position="16"/>
        <end position="28"/>
    </location>
</feature>
<protein>
    <submittedName>
        <fullName evidence="2">Uncharacterized protein</fullName>
    </submittedName>
</protein>
<reference evidence="2" key="1">
    <citation type="submission" date="2020-03" db="EMBL/GenBank/DDBJ databases">
        <title>Hybrid Assembly of Korean Phytophthora infestans isolates.</title>
        <authorList>
            <person name="Prokchorchik M."/>
            <person name="Lee Y."/>
            <person name="Seo J."/>
            <person name="Cho J.-H."/>
            <person name="Park Y.-E."/>
            <person name="Jang D.-C."/>
            <person name="Im J.-S."/>
            <person name="Choi J.-G."/>
            <person name="Park H.-J."/>
            <person name="Lee G.-B."/>
            <person name="Lee Y.-G."/>
            <person name="Hong S.-Y."/>
            <person name="Cho K."/>
            <person name="Sohn K.H."/>
        </authorList>
    </citation>
    <scope>NUCLEOTIDE SEQUENCE</scope>
    <source>
        <strain evidence="2">KR_2_A2</strain>
    </source>
</reference>
<dbReference type="AlphaFoldDB" id="A0A8S9UQU4"/>
<organism evidence="2 3">
    <name type="scientific">Phytophthora infestans</name>
    <name type="common">Potato late blight agent</name>
    <name type="synonym">Botrytis infestans</name>
    <dbReference type="NCBI Taxonomy" id="4787"/>
    <lineage>
        <taxon>Eukaryota</taxon>
        <taxon>Sar</taxon>
        <taxon>Stramenopiles</taxon>
        <taxon>Oomycota</taxon>
        <taxon>Peronosporomycetes</taxon>
        <taxon>Peronosporales</taxon>
        <taxon>Peronosporaceae</taxon>
        <taxon>Phytophthora</taxon>
    </lineage>
</organism>
<gene>
    <name evidence="2" type="ORF">GN958_ATG07980</name>
</gene>
<evidence type="ECO:0000256" key="1">
    <source>
        <dbReference type="SAM" id="MobiDB-lite"/>
    </source>
</evidence>
<dbReference type="EMBL" id="JAACNO010001139">
    <property type="protein sequence ID" value="KAF4142843.1"/>
    <property type="molecule type" value="Genomic_DNA"/>
</dbReference>